<evidence type="ECO:0000313" key="2">
    <source>
        <dbReference type="EMBL" id="GIX96905.1"/>
    </source>
</evidence>
<evidence type="ECO:0000256" key="1">
    <source>
        <dbReference type="SAM" id="MobiDB-lite"/>
    </source>
</evidence>
<keyword evidence="3" id="KW-1185">Reference proteome</keyword>
<dbReference type="AlphaFoldDB" id="A0AAV4PLR7"/>
<evidence type="ECO:0000313" key="3">
    <source>
        <dbReference type="Proteomes" id="UP001054837"/>
    </source>
</evidence>
<dbReference type="Proteomes" id="UP001054837">
    <property type="component" value="Unassembled WGS sequence"/>
</dbReference>
<dbReference type="EMBL" id="BPLQ01002984">
    <property type="protein sequence ID" value="GIX96905.1"/>
    <property type="molecule type" value="Genomic_DNA"/>
</dbReference>
<accession>A0AAV4PLR7</accession>
<feature type="compositionally biased region" description="Basic residues" evidence="1">
    <location>
        <begin position="10"/>
        <end position="22"/>
    </location>
</feature>
<reference evidence="2 3" key="1">
    <citation type="submission" date="2021-06" db="EMBL/GenBank/DDBJ databases">
        <title>Caerostris darwini draft genome.</title>
        <authorList>
            <person name="Kono N."/>
            <person name="Arakawa K."/>
        </authorList>
    </citation>
    <scope>NUCLEOTIDE SEQUENCE [LARGE SCALE GENOMIC DNA]</scope>
</reference>
<protein>
    <submittedName>
        <fullName evidence="2">Uncharacterized protein</fullName>
    </submittedName>
</protein>
<comment type="caution">
    <text evidence="2">The sequence shown here is derived from an EMBL/GenBank/DDBJ whole genome shotgun (WGS) entry which is preliminary data.</text>
</comment>
<feature type="compositionally biased region" description="Basic and acidic residues" evidence="1">
    <location>
        <begin position="33"/>
        <end position="53"/>
    </location>
</feature>
<sequence length="158" mass="18721">MEPKALNVHSFRRQNRNPRQHSIKVTSTRRDRKKDCKKNVSRRTKESEADDIRDKDGSSSLLVLIFARHPHQGRRFSLDIRLKHPKNVWNFAAPAKMAVIEKRIRLKTLMDVFLETRSAMRESKLPFLFWNWKFIRVKIVNKPHIETLCFVQASTCIV</sequence>
<feature type="region of interest" description="Disordered" evidence="1">
    <location>
        <begin position="1"/>
        <end position="53"/>
    </location>
</feature>
<proteinExistence type="predicted"/>
<gene>
    <name evidence="2" type="ORF">CDAR_603271</name>
</gene>
<name>A0AAV4PLR7_9ARAC</name>
<organism evidence="2 3">
    <name type="scientific">Caerostris darwini</name>
    <dbReference type="NCBI Taxonomy" id="1538125"/>
    <lineage>
        <taxon>Eukaryota</taxon>
        <taxon>Metazoa</taxon>
        <taxon>Ecdysozoa</taxon>
        <taxon>Arthropoda</taxon>
        <taxon>Chelicerata</taxon>
        <taxon>Arachnida</taxon>
        <taxon>Araneae</taxon>
        <taxon>Araneomorphae</taxon>
        <taxon>Entelegynae</taxon>
        <taxon>Araneoidea</taxon>
        <taxon>Araneidae</taxon>
        <taxon>Caerostris</taxon>
    </lineage>
</organism>